<sequence>MEENAPGIADGPVRPRSFRYEAWTTRRGKAAYELEKESVLDRLRGRETSEAECGWAPWWL</sequence>
<proteinExistence type="predicted"/>
<comment type="caution">
    <text evidence="1">The sequence shown here is derived from an EMBL/GenBank/DDBJ whole genome shotgun (WGS) entry which is preliminary data.</text>
</comment>
<evidence type="ECO:0000313" key="1">
    <source>
        <dbReference type="EMBL" id="GHB09284.1"/>
    </source>
</evidence>
<keyword evidence="2" id="KW-1185">Reference proteome</keyword>
<name>A0A918TAR5_9ACTN</name>
<reference evidence="1" key="1">
    <citation type="journal article" date="2014" name="Int. J. Syst. Evol. Microbiol.">
        <title>Complete genome sequence of Corynebacterium casei LMG S-19264T (=DSM 44701T), isolated from a smear-ripened cheese.</title>
        <authorList>
            <consortium name="US DOE Joint Genome Institute (JGI-PGF)"/>
            <person name="Walter F."/>
            <person name="Albersmeier A."/>
            <person name="Kalinowski J."/>
            <person name="Ruckert C."/>
        </authorList>
    </citation>
    <scope>NUCLEOTIDE SEQUENCE</scope>
    <source>
        <strain evidence="1">JCM 4518</strain>
    </source>
</reference>
<accession>A0A918TAR5</accession>
<dbReference type="AlphaFoldDB" id="A0A918TAR5"/>
<gene>
    <name evidence="1" type="ORF">GCM10010305_60330</name>
</gene>
<evidence type="ECO:0000313" key="2">
    <source>
        <dbReference type="Proteomes" id="UP000644020"/>
    </source>
</evidence>
<dbReference type="Proteomes" id="UP000644020">
    <property type="component" value="Unassembled WGS sequence"/>
</dbReference>
<dbReference type="EMBL" id="BMUL01000025">
    <property type="protein sequence ID" value="GHB09284.1"/>
    <property type="molecule type" value="Genomic_DNA"/>
</dbReference>
<protein>
    <submittedName>
        <fullName evidence="1">Uncharacterized protein</fullName>
    </submittedName>
</protein>
<organism evidence="1 2">
    <name type="scientific">Streptomyces termitum</name>
    <dbReference type="NCBI Taxonomy" id="67368"/>
    <lineage>
        <taxon>Bacteria</taxon>
        <taxon>Bacillati</taxon>
        <taxon>Actinomycetota</taxon>
        <taxon>Actinomycetes</taxon>
        <taxon>Kitasatosporales</taxon>
        <taxon>Streptomycetaceae</taxon>
        <taxon>Streptomyces</taxon>
    </lineage>
</organism>
<reference evidence="1" key="2">
    <citation type="submission" date="2020-09" db="EMBL/GenBank/DDBJ databases">
        <authorList>
            <person name="Sun Q."/>
            <person name="Ohkuma M."/>
        </authorList>
    </citation>
    <scope>NUCLEOTIDE SEQUENCE</scope>
    <source>
        <strain evidence="1">JCM 4518</strain>
    </source>
</reference>